<dbReference type="EMBL" id="CP042906">
    <property type="protein sequence ID" value="QEX18310.1"/>
    <property type="molecule type" value="Genomic_DNA"/>
</dbReference>
<gene>
    <name evidence="1" type="ORF">FRZ44_36150</name>
</gene>
<dbReference type="AlphaFoldDB" id="A0A5J6MQI2"/>
<dbReference type="Proteomes" id="UP000326202">
    <property type="component" value="Chromosome"/>
</dbReference>
<dbReference type="OrthoDB" id="561165at2"/>
<dbReference type="KEGG" id="htq:FRZ44_36150"/>
<reference evidence="1 2" key="1">
    <citation type="submission" date="2019-08" db="EMBL/GenBank/DDBJ databases">
        <title>Hyperibacter terrae gen. nov., sp. nov. and Hyperibacter viscosus sp. nov., two new members in the family Rhodospirillaceae isolated from the rhizosphere of Hypericum perforatum.</title>
        <authorList>
            <person name="Noviana Z."/>
        </authorList>
    </citation>
    <scope>NUCLEOTIDE SEQUENCE [LARGE SCALE GENOMIC DNA]</scope>
    <source>
        <strain evidence="1 2">R5913</strain>
    </source>
</reference>
<keyword evidence="2" id="KW-1185">Reference proteome</keyword>
<proteinExistence type="predicted"/>
<sequence>MEPRTNILVGTPCYGGNLTPAYLQCLLELQKTCDRRGIGLELVTLAGESLIPRGRNTIVANFLDHPAFTHLFFIDADTGFSVAQVLRMAEFDRDVVCGVCPLKRIDWERVRANASSGVANLEASSLQYVLSARDPLATSIRLQSVNGFAKTDYGGSGFMLIKRGVFERMKAAYPQTKYEHSHFVSKGGRPSSENLYAFFDCEVDRETKVYLSEDYLFCRRWTEIGGEIWVDLTSRLDHIGNYAFHGNPLAAVQG</sequence>
<dbReference type="SUPFAM" id="SSF53448">
    <property type="entry name" value="Nucleotide-diphospho-sugar transferases"/>
    <property type="match status" value="1"/>
</dbReference>
<evidence type="ECO:0000313" key="1">
    <source>
        <dbReference type="EMBL" id="QEX18310.1"/>
    </source>
</evidence>
<dbReference type="InterPro" id="IPR029044">
    <property type="entry name" value="Nucleotide-diphossugar_trans"/>
</dbReference>
<organism evidence="1 2">
    <name type="scientific">Hypericibacter terrae</name>
    <dbReference type="NCBI Taxonomy" id="2602015"/>
    <lineage>
        <taxon>Bacteria</taxon>
        <taxon>Pseudomonadati</taxon>
        <taxon>Pseudomonadota</taxon>
        <taxon>Alphaproteobacteria</taxon>
        <taxon>Rhodospirillales</taxon>
        <taxon>Dongiaceae</taxon>
        <taxon>Hypericibacter</taxon>
    </lineage>
</organism>
<evidence type="ECO:0000313" key="2">
    <source>
        <dbReference type="Proteomes" id="UP000326202"/>
    </source>
</evidence>
<accession>A0A5J6MQI2</accession>
<dbReference type="RefSeq" id="WP_151178484.1">
    <property type="nucleotide sequence ID" value="NZ_CP042906.1"/>
</dbReference>
<name>A0A5J6MQI2_9PROT</name>
<dbReference type="Gene3D" id="3.90.550.40">
    <property type="match status" value="1"/>
</dbReference>
<protein>
    <submittedName>
        <fullName evidence="1">Uncharacterized protein</fullName>
    </submittedName>
</protein>